<feature type="region of interest" description="Disordered" evidence="1">
    <location>
        <begin position="68"/>
        <end position="95"/>
    </location>
</feature>
<evidence type="ECO:0000256" key="1">
    <source>
        <dbReference type="SAM" id="MobiDB-lite"/>
    </source>
</evidence>
<sequence length="181" mass="19538">EVEGVKFRAFSCAVGPGVEASVHSLVLLHPSEEKRPVPLALLFRNPPLCYAQAPGGFGSATCHPIPRPIDRPLPYSPRRRKGSNKAFRSRHRSTRSVGDTLATVAAGSSGHLVHYSHLPGLLARVDRFGRNDGVNRHLAVNDRFICAKGVSRHLAVIDLGISNHLATSMCEIPLASTRTPS</sequence>
<protein>
    <submittedName>
        <fullName evidence="2">Uncharacterized protein</fullName>
    </submittedName>
</protein>
<organism evidence="2 3">
    <name type="scientific">Olpidium bornovanus</name>
    <dbReference type="NCBI Taxonomy" id="278681"/>
    <lineage>
        <taxon>Eukaryota</taxon>
        <taxon>Fungi</taxon>
        <taxon>Fungi incertae sedis</taxon>
        <taxon>Olpidiomycota</taxon>
        <taxon>Olpidiomycotina</taxon>
        <taxon>Olpidiomycetes</taxon>
        <taxon>Olpidiales</taxon>
        <taxon>Olpidiaceae</taxon>
        <taxon>Olpidium</taxon>
    </lineage>
</organism>
<feature type="compositionally biased region" description="Basic residues" evidence="1">
    <location>
        <begin position="77"/>
        <end position="94"/>
    </location>
</feature>
<evidence type="ECO:0000313" key="3">
    <source>
        <dbReference type="Proteomes" id="UP000673691"/>
    </source>
</evidence>
<dbReference type="Proteomes" id="UP000673691">
    <property type="component" value="Unassembled WGS sequence"/>
</dbReference>
<dbReference type="AlphaFoldDB" id="A0A8H8DFL1"/>
<name>A0A8H8DFL1_9FUNG</name>
<proteinExistence type="predicted"/>
<gene>
    <name evidence="2" type="ORF">BJ554DRAFT_3551</name>
</gene>
<keyword evidence="3" id="KW-1185">Reference proteome</keyword>
<comment type="caution">
    <text evidence="2">The sequence shown here is derived from an EMBL/GenBank/DDBJ whole genome shotgun (WGS) entry which is preliminary data.</text>
</comment>
<accession>A0A8H8DFL1</accession>
<evidence type="ECO:0000313" key="2">
    <source>
        <dbReference type="EMBL" id="KAG5456650.1"/>
    </source>
</evidence>
<reference evidence="2 3" key="1">
    <citation type="journal article" name="Sci. Rep.">
        <title>Genome-scale phylogenetic analyses confirm Olpidium as the closest living zoosporic fungus to the non-flagellated, terrestrial fungi.</title>
        <authorList>
            <person name="Chang Y."/>
            <person name="Rochon D."/>
            <person name="Sekimoto S."/>
            <person name="Wang Y."/>
            <person name="Chovatia M."/>
            <person name="Sandor L."/>
            <person name="Salamov A."/>
            <person name="Grigoriev I.V."/>
            <person name="Stajich J.E."/>
            <person name="Spatafora J.W."/>
        </authorList>
    </citation>
    <scope>NUCLEOTIDE SEQUENCE [LARGE SCALE GENOMIC DNA]</scope>
    <source>
        <strain evidence="2">S191</strain>
    </source>
</reference>
<feature type="non-terminal residue" evidence="2">
    <location>
        <position position="1"/>
    </location>
</feature>
<dbReference type="EMBL" id="JAEFCI010011398">
    <property type="protein sequence ID" value="KAG5456650.1"/>
    <property type="molecule type" value="Genomic_DNA"/>
</dbReference>